<proteinExistence type="predicted"/>
<dbReference type="Proteomes" id="UP000825935">
    <property type="component" value="Chromosome 28"/>
</dbReference>
<accession>A0A8T2RBK2</accession>
<organism evidence="2 3">
    <name type="scientific">Ceratopteris richardii</name>
    <name type="common">Triangle waterfern</name>
    <dbReference type="NCBI Taxonomy" id="49495"/>
    <lineage>
        <taxon>Eukaryota</taxon>
        <taxon>Viridiplantae</taxon>
        <taxon>Streptophyta</taxon>
        <taxon>Embryophyta</taxon>
        <taxon>Tracheophyta</taxon>
        <taxon>Polypodiopsida</taxon>
        <taxon>Polypodiidae</taxon>
        <taxon>Polypodiales</taxon>
        <taxon>Pteridineae</taxon>
        <taxon>Pteridaceae</taxon>
        <taxon>Parkerioideae</taxon>
        <taxon>Ceratopteris</taxon>
    </lineage>
</organism>
<feature type="compositionally biased region" description="Basic and acidic residues" evidence="1">
    <location>
        <begin position="36"/>
        <end position="51"/>
    </location>
</feature>
<protein>
    <submittedName>
        <fullName evidence="2">Uncharacterized protein</fullName>
    </submittedName>
</protein>
<feature type="region of interest" description="Disordered" evidence="1">
    <location>
        <begin position="36"/>
        <end position="129"/>
    </location>
</feature>
<evidence type="ECO:0000313" key="2">
    <source>
        <dbReference type="EMBL" id="KAH7293360.1"/>
    </source>
</evidence>
<keyword evidence="3" id="KW-1185">Reference proteome</keyword>
<comment type="caution">
    <text evidence="2">The sequence shown here is derived from an EMBL/GenBank/DDBJ whole genome shotgun (WGS) entry which is preliminary data.</text>
</comment>
<feature type="compositionally biased region" description="Polar residues" evidence="1">
    <location>
        <begin position="119"/>
        <end position="129"/>
    </location>
</feature>
<dbReference type="OrthoDB" id="996263at2759"/>
<gene>
    <name evidence="2" type="ORF">KP509_28G022300</name>
</gene>
<evidence type="ECO:0000256" key="1">
    <source>
        <dbReference type="SAM" id="MobiDB-lite"/>
    </source>
</evidence>
<dbReference type="OMA" id="HSVVKGM"/>
<name>A0A8T2RBK2_CERRI</name>
<dbReference type="EMBL" id="CM035433">
    <property type="protein sequence ID" value="KAH7293360.1"/>
    <property type="molecule type" value="Genomic_DNA"/>
</dbReference>
<reference evidence="2" key="1">
    <citation type="submission" date="2021-08" db="EMBL/GenBank/DDBJ databases">
        <title>WGS assembly of Ceratopteris richardii.</title>
        <authorList>
            <person name="Marchant D.B."/>
            <person name="Chen G."/>
            <person name="Jenkins J."/>
            <person name="Shu S."/>
            <person name="Leebens-Mack J."/>
            <person name="Grimwood J."/>
            <person name="Schmutz J."/>
            <person name="Soltis P."/>
            <person name="Soltis D."/>
            <person name="Chen Z.-H."/>
        </authorList>
    </citation>
    <scope>NUCLEOTIDE SEQUENCE</scope>
    <source>
        <strain evidence="2">Whitten #5841</strain>
        <tissue evidence="2">Leaf</tissue>
    </source>
</reference>
<evidence type="ECO:0000313" key="3">
    <source>
        <dbReference type="Proteomes" id="UP000825935"/>
    </source>
</evidence>
<feature type="compositionally biased region" description="Polar residues" evidence="1">
    <location>
        <begin position="74"/>
        <end position="109"/>
    </location>
</feature>
<dbReference type="AlphaFoldDB" id="A0A8T2RBK2"/>
<sequence length="129" mass="13930">MPLEPRASWLFPKCVEAQQLTRPSRGKALFRETVGDKLHRREGNSPDHELRPLNGHSVVKGMNGTKESAEAVGCQSTSVGERSVKGRSTSASRCGQSRSENVGFSNANIGENPMPQKPKGSSTRFVHGG</sequence>